<reference evidence="3" key="2">
    <citation type="submission" date="2021-05" db="EMBL/GenBank/DDBJ databases">
        <authorList>
            <person name="Moolhuijzen P.M."/>
            <person name="Moffat C.S."/>
        </authorList>
    </citation>
    <scope>NUCLEOTIDE SEQUENCE</scope>
    <source>
        <strain evidence="3">86-124</strain>
    </source>
</reference>
<proteinExistence type="predicted"/>
<evidence type="ECO:0000256" key="1">
    <source>
        <dbReference type="SAM" id="MobiDB-lite"/>
    </source>
</evidence>
<reference evidence="2 4" key="1">
    <citation type="journal article" date="2018" name="BMC Genomics">
        <title>Comparative genomics of the wheat fungal pathogen Pyrenophora tritici-repentis reveals chromosomal variations and genome plasticity.</title>
        <authorList>
            <person name="Moolhuijzen P."/>
            <person name="See P.T."/>
            <person name="Hane J.K."/>
            <person name="Shi G."/>
            <person name="Liu Z."/>
            <person name="Oliver R.P."/>
            <person name="Moffat C.S."/>
        </authorList>
    </citation>
    <scope>NUCLEOTIDE SEQUENCE [LARGE SCALE GENOMIC DNA]</scope>
    <source>
        <strain evidence="2">M4</strain>
    </source>
</reference>
<keyword evidence="5" id="KW-1185">Reference proteome</keyword>
<feature type="compositionally biased region" description="Polar residues" evidence="1">
    <location>
        <begin position="43"/>
        <end position="53"/>
    </location>
</feature>
<sequence length="53" mass="6457">MSEAIKELHRDLVNKYRQHGPRIEEMWRSLSQEQRKKIMQAGERSQYQRNKAS</sequence>
<dbReference type="EMBL" id="NRDI02000023">
    <property type="protein sequence ID" value="KAI1508851.1"/>
    <property type="molecule type" value="Genomic_DNA"/>
</dbReference>
<evidence type="ECO:0000313" key="2">
    <source>
        <dbReference type="EMBL" id="KAF7574155.1"/>
    </source>
</evidence>
<reference evidence="3" key="3">
    <citation type="journal article" date="2022" name="bioRxiv">
        <title>A global pangenome for the wheat fungal pathogen Pyrenophora tritici-repentis and prediction of effector protein structural homology.</title>
        <authorList>
            <person name="Moolhuijzen P."/>
            <person name="See P.T."/>
            <person name="Shi G."/>
            <person name="Powell H.R."/>
            <person name="Cockram J."/>
            <person name="Jorgensen L.N."/>
            <person name="Benslimane H."/>
            <person name="Strelkov S.E."/>
            <person name="Turner J."/>
            <person name="Liu Z."/>
            <person name="Moffat C.S."/>
        </authorList>
    </citation>
    <scope>NUCLEOTIDE SEQUENCE</scope>
    <source>
        <strain evidence="3">86-124</strain>
    </source>
</reference>
<dbReference type="AlphaFoldDB" id="A0A2W1D0P3"/>
<name>A0A2W1D0P3_9PLEO</name>
<dbReference type="Proteomes" id="UP000245464">
    <property type="component" value="Chromosome 2"/>
</dbReference>
<dbReference type="Proteomes" id="UP000249757">
    <property type="component" value="Unassembled WGS sequence"/>
</dbReference>
<organism evidence="3 5">
    <name type="scientific">Pyrenophora tritici-repentis</name>
    <dbReference type="NCBI Taxonomy" id="45151"/>
    <lineage>
        <taxon>Eukaryota</taxon>
        <taxon>Fungi</taxon>
        <taxon>Dikarya</taxon>
        <taxon>Ascomycota</taxon>
        <taxon>Pezizomycotina</taxon>
        <taxon>Dothideomycetes</taxon>
        <taxon>Pleosporomycetidae</taxon>
        <taxon>Pleosporales</taxon>
        <taxon>Pleosporineae</taxon>
        <taxon>Pleosporaceae</taxon>
        <taxon>Pyrenophora</taxon>
    </lineage>
</organism>
<evidence type="ECO:0000313" key="5">
    <source>
        <dbReference type="Proteomes" id="UP000249757"/>
    </source>
</evidence>
<evidence type="ECO:0000313" key="3">
    <source>
        <dbReference type="EMBL" id="KAI1508851.1"/>
    </source>
</evidence>
<comment type="caution">
    <text evidence="3">The sequence shown here is derived from an EMBL/GenBank/DDBJ whole genome shotgun (WGS) entry which is preliminary data.</text>
</comment>
<feature type="region of interest" description="Disordered" evidence="1">
    <location>
        <begin position="34"/>
        <end position="53"/>
    </location>
</feature>
<dbReference type="EMBL" id="NQIK02000002">
    <property type="protein sequence ID" value="KAF7574155.1"/>
    <property type="molecule type" value="Genomic_DNA"/>
</dbReference>
<reference evidence="5" key="4">
    <citation type="journal article" date="2022" name="Microb. Genom.">
        <title>A global pangenome for the wheat fungal pathogen Pyrenophora tritici-repentis and prediction of effector protein structural homology.</title>
        <authorList>
            <person name="Moolhuijzen P.M."/>
            <person name="See P.T."/>
            <person name="Shi G."/>
            <person name="Powell H.R."/>
            <person name="Cockram J."/>
            <person name="Jorgensen L.N."/>
            <person name="Benslimane H."/>
            <person name="Strelkov S.E."/>
            <person name="Turner J."/>
            <person name="Liu Z."/>
            <person name="Moffat C.S."/>
        </authorList>
    </citation>
    <scope>NUCLEOTIDE SEQUENCE [LARGE SCALE GENOMIC DNA]</scope>
</reference>
<gene>
    <name evidence="3" type="ORF">Ptr86124_012150</name>
    <name evidence="2" type="ORF">PtrM4_057780</name>
</gene>
<evidence type="ECO:0000313" key="4">
    <source>
        <dbReference type="Proteomes" id="UP000245464"/>
    </source>
</evidence>
<protein>
    <submittedName>
        <fullName evidence="3">Uncharacterized protein</fullName>
    </submittedName>
</protein>
<accession>A0A2W1D0P3</accession>